<proteinExistence type="predicted"/>
<organism evidence="2 3">
    <name type="scientific">Noviherbaspirillum aridicola</name>
    <dbReference type="NCBI Taxonomy" id="2849687"/>
    <lineage>
        <taxon>Bacteria</taxon>
        <taxon>Pseudomonadati</taxon>
        <taxon>Pseudomonadota</taxon>
        <taxon>Betaproteobacteria</taxon>
        <taxon>Burkholderiales</taxon>
        <taxon>Oxalobacteraceae</taxon>
        <taxon>Noviherbaspirillum</taxon>
    </lineage>
</organism>
<gene>
    <name evidence="2" type="ORF">NCCP691_06300</name>
</gene>
<evidence type="ECO:0000259" key="1">
    <source>
        <dbReference type="Pfam" id="PF09361"/>
    </source>
</evidence>
<dbReference type="EMBL" id="BPMK01000002">
    <property type="protein sequence ID" value="GIZ50616.1"/>
    <property type="molecule type" value="Genomic_DNA"/>
</dbReference>
<feature type="domain" description="Phasin" evidence="1">
    <location>
        <begin position="6"/>
        <end position="109"/>
    </location>
</feature>
<dbReference type="Pfam" id="PF09361">
    <property type="entry name" value="Phasin_2"/>
    <property type="match status" value="1"/>
</dbReference>
<reference evidence="2 3" key="1">
    <citation type="journal article" date="2022" name="Int. J. Syst. Evol. Microbiol.">
        <title>Noviherbaspirillum aridicola sp. nov., isolated from an arid soil in Pakistan.</title>
        <authorList>
            <person name="Khan I.U."/>
            <person name="Saqib M."/>
            <person name="Amin A."/>
            <person name="Hussain F."/>
            <person name="Li L."/>
            <person name="Liu Y.H."/>
            <person name="Fang B.Z."/>
            <person name="Ahmed I."/>
            <person name="Li W.J."/>
        </authorList>
    </citation>
    <scope>NUCLEOTIDE SEQUENCE [LARGE SCALE GENOMIC DNA]</scope>
    <source>
        <strain evidence="2 3">NCCP-691</strain>
    </source>
</reference>
<keyword evidence="3" id="KW-1185">Reference proteome</keyword>
<accession>A0ABQ4Q0Q1</accession>
<protein>
    <submittedName>
        <fullName evidence="2">Phasin family protein</fullName>
    </submittedName>
</protein>
<name>A0ABQ4Q0Q1_9BURK</name>
<dbReference type="NCBIfam" id="TIGR01841">
    <property type="entry name" value="phasin"/>
    <property type="match status" value="1"/>
</dbReference>
<dbReference type="InterPro" id="IPR018968">
    <property type="entry name" value="Phasin"/>
</dbReference>
<dbReference type="RefSeq" id="WP_220806786.1">
    <property type="nucleotide sequence ID" value="NZ_BPMK01000002.1"/>
</dbReference>
<evidence type="ECO:0000313" key="2">
    <source>
        <dbReference type="EMBL" id="GIZ50616.1"/>
    </source>
</evidence>
<comment type="caution">
    <text evidence="2">The sequence shown here is derived from an EMBL/GenBank/DDBJ whole genome shotgun (WGS) entry which is preliminary data.</text>
</comment>
<dbReference type="Proteomes" id="UP000887222">
    <property type="component" value="Unassembled WGS sequence"/>
</dbReference>
<dbReference type="InterPro" id="IPR010127">
    <property type="entry name" value="Phasin_subfam-1"/>
</dbReference>
<evidence type="ECO:0000313" key="3">
    <source>
        <dbReference type="Proteomes" id="UP000887222"/>
    </source>
</evidence>
<sequence length="187" mass="19734">MFTTNEQFSNASKASIEANLALLSSLSTKAFDGFEKLFDLNLNAFKSSLDDSTSAAKQLLAARDPQEFLTLAAAQAQPNMEKAIAYSRHLTTIASGVQAEISKAAEAQIAEASRKVLELVEELSKNAPAGSENAVAMLKSAIGNASAGYEQFSKSTKQAVEVMETNLNNAVSQFTPPAAKAAKAAKK</sequence>